<feature type="transmembrane region" description="Helical" evidence="12">
    <location>
        <begin position="102"/>
        <end position="123"/>
    </location>
</feature>
<evidence type="ECO:0000256" key="9">
    <source>
        <dbReference type="ARBA" id="ARBA00023303"/>
    </source>
</evidence>
<keyword evidence="9 12" id="KW-0407">Ion channel</keyword>
<keyword evidence="6 12" id="KW-0915">Sodium</keyword>
<feature type="binding site" evidence="12">
    <location>
        <position position="78"/>
    </location>
    <ligand>
        <name>Na(+)</name>
        <dbReference type="ChEBI" id="CHEBI:29101"/>
        <note>structural</note>
    </ligand>
</feature>
<keyword evidence="5 12" id="KW-1133">Transmembrane helix</keyword>
<dbReference type="HAMAP" id="MF_00454">
    <property type="entry name" value="FluC"/>
    <property type="match status" value="1"/>
</dbReference>
<name>A0ABS5DUN8_9BURK</name>
<organism evidence="13 14">
    <name type="scientific">Ideonella paludis</name>
    <dbReference type="NCBI Taxonomy" id="1233411"/>
    <lineage>
        <taxon>Bacteria</taxon>
        <taxon>Pseudomonadati</taxon>
        <taxon>Pseudomonadota</taxon>
        <taxon>Betaproteobacteria</taxon>
        <taxon>Burkholderiales</taxon>
        <taxon>Sphaerotilaceae</taxon>
        <taxon>Ideonella</taxon>
    </lineage>
</organism>
<accession>A0ABS5DUN8</accession>
<evidence type="ECO:0000256" key="10">
    <source>
        <dbReference type="ARBA" id="ARBA00035120"/>
    </source>
</evidence>
<comment type="subcellular location">
    <subcellularLocation>
        <location evidence="1 12">Cell membrane</location>
        <topology evidence="1 12">Multi-pass membrane protein</topology>
    </subcellularLocation>
</comment>
<comment type="function">
    <text evidence="12">Fluoride-specific ion channel. Important for reducing fluoride concentration in the cell, thus reducing its toxicity.</text>
</comment>
<keyword evidence="4 12" id="KW-0812">Transmembrane</keyword>
<keyword evidence="8 12" id="KW-0472">Membrane</keyword>
<comment type="caution">
    <text evidence="13">The sequence shown here is derived from an EMBL/GenBank/DDBJ whole genome shotgun (WGS) entry which is preliminary data.</text>
</comment>
<evidence type="ECO:0000256" key="6">
    <source>
        <dbReference type="ARBA" id="ARBA00023053"/>
    </source>
</evidence>
<reference evidence="13 14" key="1">
    <citation type="submission" date="2021-04" db="EMBL/GenBank/DDBJ databases">
        <title>The genome sequence of type strain Ideonella paludis KCTC 32238.</title>
        <authorList>
            <person name="Liu Y."/>
        </authorList>
    </citation>
    <scope>NUCLEOTIDE SEQUENCE [LARGE SCALE GENOMIC DNA]</scope>
    <source>
        <strain evidence="13 14">KCTC 32238</strain>
    </source>
</reference>
<gene>
    <name evidence="12 13" type="primary">crcB</name>
    <name evidence="12" type="synonym">fluC</name>
    <name evidence="13" type="ORF">KAK11_05770</name>
</gene>
<keyword evidence="14" id="KW-1185">Reference proteome</keyword>
<evidence type="ECO:0000256" key="1">
    <source>
        <dbReference type="ARBA" id="ARBA00004651"/>
    </source>
</evidence>
<keyword evidence="12" id="KW-0479">Metal-binding</keyword>
<dbReference type="InterPro" id="IPR003691">
    <property type="entry name" value="FluC"/>
</dbReference>
<keyword evidence="2 12" id="KW-1003">Cell membrane</keyword>
<proteinExistence type="inferred from homology"/>
<feature type="transmembrane region" description="Helical" evidence="12">
    <location>
        <begin position="35"/>
        <end position="60"/>
    </location>
</feature>
<evidence type="ECO:0000256" key="3">
    <source>
        <dbReference type="ARBA" id="ARBA00022519"/>
    </source>
</evidence>
<dbReference type="PANTHER" id="PTHR28259:SF1">
    <property type="entry name" value="FLUORIDE EXPORT PROTEIN 1-RELATED"/>
    <property type="match status" value="1"/>
</dbReference>
<evidence type="ECO:0000256" key="8">
    <source>
        <dbReference type="ARBA" id="ARBA00023136"/>
    </source>
</evidence>
<evidence type="ECO:0000256" key="4">
    <source>
        <dbReference type="ARBA" id="ARBA00022692"/>
    </source>
</evidence>
<comment type="catalytic activity">
    <reaction evidence="11">
        <text>fluoride(in) = fluoride(out)</text>
        <dbReference type="Rhea" id="RHEA:76159"/>
        <dbReference type="ChEBI" id="CHEBI:17051"/>
    </reaction>
    <physiologicalReaction direction="left-to-right" evidence="11">
        <dbReference type="Rhea" id="RHEA:76160"/>
    </physiologicalReaction>
</comment>
<evidence type="ECO:0000313" key="13">
    <source>
        <dbReference type="EMBL" id="MBQ0934830.1"/>
    </source>
</evidence>
<keyword evidence="7 12" id="KW-0406">Ion transport</keyword>
<keyword evidence="3" id="KW-0997">Cell inner membrane</keyword>
<feature type="transmembrane region" description="Helical" evidence="12">
    <location>
        <begin position="72"/>
        <end position="95"/>
    </location>
</feature>
<feature type="binding site" evidence="12">
    <location>
        <position position="81"/>
    </location>
    <ligand>
        <name>Na(+)</name>
        <dbReference type="ChEBI" id="CHEBI:29101"/>
        <note>structural</note>
    </ligand>
</feature>
<sequence length="129" mass="13493">MLVSDTLRWGAMVALGGALGAVLRWRVGLWLNPLALPFAAGTLAVNVVGGLLIGLSLVWFEQHPNESLRLLLVTGGLGGLTTFSTFSAESLGLLLRGDAGLALLHSLAHVLGALLAVAAGWWLGRQCWV</sequence>
<dbReference type="NCBIfam" id="TIGR00494">
    <property type="entry name" value="crcB"/>
    <property type="match status" value="1"/>
</dbReference>
<comment type="activity regulation">
    <text evidence="12">Na(+) is not transported, but it plays an essential structural role and its presence is essential for fluoride channel function.</text>
</comment>
<dbReference type="Proteomes" id="UP000672097">
    <property type="component" value="Unassembled WGS sequence"/>
</dbReference>
<dbReference type="RefSeq" id="WP_210807155.1">
    <property type="nucleotide sequence ID" value="NZ_JAGQDG010000002.1"/>
</dbReference>
<evidence type="ECO:0000313" key="14">
    <source>
        <dbReference type="Proteomes" id="UP000672097"/>
    </source>
</evidence>
<dbReference type="PANTHER" id="PTHR28259">
    <property type="entry name" value="FLUORIDE EXPORT PROTEIN 1-RELATED"/>
    <property type="match status" value="1"/>
</dbReference>
<protein>
    <recommendedName>
        <fullName evidence="12">Fluoride-specific ion channel FluC</fullName>
    </recommendedName>
</protein>
<evidence type="ECO:0000256" key="2">
    <source>
        <dbReference type="ARBA" id="ARBA00022475"/>
    </source>
</evidence>
<dbReference type="EMBL" id="JAGQDG010000002">
    <property type="protein sequence ID" value="MBQ0934830.1"/>
    <property type="molecule type" value="Genomic_DNA"/>
</dbReference>
<evidence type="ECO:0000256" key="7">
    <source>
        <dbReference type="ARBA" id="ARBA00023065"/>
    </source>
</evidence>
<keyword evidence="12" id="KW-0813">Transport</keyword>
<comment type="similarity">
    <text evidence="10 12">Belongs to the fluoride channel Fluc/FEX (TC 1.A.43) family.</text>
</comment>
<evidence type="ECO:0000256" key="12">
    <source>
        <dbReference type="HAMAP-Rule" id="MF_00454"/>
    </source>
</evidence>
<feature type="transmembrane region" description="Helical" evidence="12">
    <location>
        <begin position="6"/>
        <end position="23"/>
    </location>
</feature>
<evidence type="ECO:0000256" key="5">
    <source>
        <dbReference type="ARBA" id="ARBA00022989"/>
    </source>
</evidence>
<evidence type="ECO:0000256" key="11">
    <source>
        <dbReference type="ARBA" id="ARBA00035585"/>
    </source>
</evidence>
<dbReference type="Pfam" id="PF02537">
    <property type="entry name" value="CRCB"/>
    <property type="match status" value="1"/>
</dbReference>